<reference evidence="2 3" key="2">
    <citation type="journal article" date="2016" name="Int. J. Syst. Evol. Microbiol.">
        <title>Bacillus gobiensis sp. nov., isolated from a soil sample.</title>
        <authorList>
            <person name="Liu B."/>
            <person name="Liu G.H."/>
            <person name="Cetin S."/>
            <person name="Schumann P."/>
            <person name="Pan Z.Z."/>
            <person name="Chen Q.Q."/>
        </authorList>
    </citation>
    <scope>NUCLEOTIDE SEQUENCE [LARGE SCALE GENOMIC DNA]</scope>
    <source>
        <strain evidence="2 3">FJAT-4402</strain>
    </source>
</reference>
<feature type="transmembrane region" description="Helical" evidence="1">
    <location>
        <begin position="94"/>
        <end position="111"/>
    </location>
</feature>
<proteinExistence type="predicted"/>
<accession>A0A0M5JLZ0</accession>
<protein>
    <submittedName>
        <fullName evidence="2">Uncharacterized protein</fullName>
    </submittedName>
</protein>
<evidence type="ECO:0000256" key="1">
    <source>
        <dbReference type="SAM" id="Phobius"/>
    </source>
</evidence>
<dbReference type="Proteomes" id="UP000067625">
    <property type="component" value="Chromosome"/>
</dbReference>
<keyword evidence="3" id="KW-1185">Reference proteome</keyword>
<feature type="transmembrane region" description="Helical" evidence="1">
    <location>
        <begin position="42"/>
        <end position="59"/>
    </location>
</feature>
<organism evidence="2 3">
    <name type="scientific">Bacillus gobiensis</name>
    <dbReference type="NCBI Taxonomy" id="1441095"/>
    <lineage>
        <taxon>Bacteria</taxon>
        <taxon>Bacillati</taxon>
        <taxon>Bacillota</taxon>
        <taxon>Bacilli</taxon>
        <taxon>Bacillales</taxon>
        <taxon>Bacillaceae</taxon>
        <taxon>Bacillus</taxon>
    </lineage>
</organism>
<evidence type="ECO:0000313" key="2">
    <source>
        <dbReference type="EMBL" id="ALC82589.1"/>
    </source>
</evidence>
<dbReference type="STRING" id="1441095.AM592_14150"/>
<keyword evidence="1" id="KW-0472">Membrane</keyword>
<keyword evidence="1" id="KW-0812">Transmembrane</keyword>
<evidence type="ECO:0000313" key="3">
    <source>
        <dbReference type="Proteomes" id="UP000067625"/>
    </source>
</evidence>
<dbReference type="PATRIC" id="fig|1441095.3.peg.3118"/>
<name>A0A0M5JLZ0_9BACI</name>
<gene>
    <name evidence="2" type="ORF">AM592_14150</name>
</gene>
<dbReference type="EMBL" id="CP012600">
    <property type="protein sequence ID" value="ALC82589.1"/>
    <property type="molecule type" value="Genomic_DNA"/>
</dbReference>
<sequence length="112" mass="12563">MFHAIILLILGLSVLVHGFIALKRELSDKRDLIPSTEELLNGNGWFYLTGASLFFQFVFRGQQFGSEYFVQAFLVSSGIHSLFQLLLSKTEKPLIGYKACSVAVVSFLLVFI</sequence>
<dbReference type="AlphaFoldDB" id="A0A0M5JLZ0"/>
<reference evidence="3" key="1">
    <citation type="submission" date="2015-08" db="EMBL/GenBank/DDBJ databases">
        <title>Genome sequencing project for genomic taxonomy and phylogenomics of Bacillus-like bacteria.</title>
        <authorList>
            <person name="Liu B."/>
            <person name="Wang J."/>
            <person name="Zhu Y."/>
            <person name="Liu G."/>
            <person name="Chen Q."/>
            <person name="Chen Z."/>
            <person name="Lan J."/>
            <person name="Che J."/>
            <person name="Ge C."/>
            <person name="Shi H."/>
            <person name="Pan Z."/>
            <person name="Liu X."/>
        </authorList>
    </citation>
    <scope>NUCLEOTIDE SEQUENCE [LARGE SCALE GENOMIC DNA]</scope>
    <source>
        <strain evidence="3">FJAT-4402</strain>
    </source>
</reference>
<dbReference type="RefSeq" id="WP_053604394.1">
    <property type="nucleotide sequence ID" value="NZ_CP012600.1"/>
</dbReference>
<feature type="transmembrane region" description="Helical" evidence="1">
    <location>
        <begin position="68"/>
        <end position="88"/>
    </location>
</feature>
<keyword evidence="1" id="KW-1133">Transmembrane helix</keyword>